<gene>
    <name evidence="1" type="ORF">Y717_33250</name>
</gene>
<dbReference type="Proteomes" id="UP000245992">
    <property type="component" value="Unassembled WGS sequence"/>
</dbReference>
<comment type="caution">
    <text evidence="1">The sequence shown here is derived from an EMBL/GenBank/DDBJ whole genome shotgun (WGS) entry which is preliminary data.</text>
</comment>
<dbReference type="RefSeq" id="WP_051745882.1">
    <property type="nucleotide sequence ID" value="NZ_AZSP01000241.1"/>
</dbReference>
<dbReference type="AlphaFoldDB" id="A0A2T7T3U7"/>
<proteinExistence type="predicted"/>
<evidence type="ECO:0000313" key="1">
    <source>
        <dbReference type="EMBL" id="PVE09796.1"/>
    </source>
</evidence>
<dbReference type="EMBL" id="AZSP01000241">
    <property type="protein sequence ID" value="PVE09796.1"/>
    <property type="molecule type" value="Genomic_DNA"/>
</dbReference>
<reference evidence="1 2" key="1">
    <citation type="submission" date="2013-12" db="EMBL/GenBank/DDBJ databases">
        <title>Annotated genome of Streptomyces scopuliridis.</title>
        <authorList>
            <person name="Olson J.B."/>
        </authorList>
    </citation>
    <scope>NUCLEOTIDE SEQUENCE [LARGE SCALE GENOMIC DNA]</scope>
    <source>
        <strain evidence="1 2">RB72</strain>
    </source>
</reference>
<accession>A0A2T7T3U7</accession>
<name>A0A2T7T3U7_9ACTN</name>
<protein>
    <submittedName>
        <fullName evidence="1">Uncharacterized protein</fullName>
    </submittedName>
</protein>
<sequence>MTLSRRTPGAHWRPRPLVFATDTEAHRRLLTALRRHVRREQRAEGHTGCPVDIVTISRTVLAALALRVALPERAWVDTTILKLRGNLELLLREDLGGPGPLVGALREDALRLLDLSCPAAPPLPPLHAYELMRALAGTTRSFAVLYQLRRSARERGQ</sequence>
<keyword evidence="2" id="KW-1185">Reference proteome</keyword>
<organism evidence="1 2">
    <name type="scientific">Streptomyces scopuliridis RB72</name>
    <dbReference type="NCBI Taxonomy" id="1440053"/>
    <lineage>
        <taxon>Bacteria</taxon>
        <taxon>Bacillati</taxon>
        <taxon>Actinomycetota</taxon>
        <taxon>Actinomycetes</taxon>
        <taxon>Kitasatosporales</taxon>
        <taxon>Streptomycetaceae</taxon>
        <taxon>Streptomyces</taxon>
    </lineage>
</organism>
<evidence type="ECO:0000313" key="2">
    <source>
        <dbReference type="Proteomes" id="UP000245992"/>
    </source>
</evidence>